<proteinExistence type="predicted"/>
<reference evidence="1 2" key="1">
    <citation type="submission" date="2019-09" db="EMBL/GenBank/DDBJ databases">
        <title>Draft genome sequence of the Ebosin-producing strain Streptomyces sp. 139.</title>
        <authorList>
            <person name="Ai L."/>
            <person name="Geng M."/>
            <person name="Ma M."/>
            <person name="Bai L."/>
        </authorList>
    </citation>
    <scope>NUCLEOTIDE SEQUENCE [LARGE SCALE GENOMIC DNA]</scope>
    <source>
        <strain evidence="1 2">139</strain>
        <plasmid evidence="1 2">unnamed1</plasmid>
    </source>
</reference>
<dbReference type="InterPro" id="IPR029058">
    <property type="entry name" value="AB_hydrolase_fold"/>
</dbReference>
<organism evidence="1 2">
    <name type="scientific">Streptomyces tendae</name>
    <dbReference type="NCBI Taxonomy" id="1932"/>
    <lineage>
        <taxon>Bacteria</taxon>
        <taxon>Bacillati</taxon>
        <taxon>Actinomycetota</taxon>
        <taxon>Actinomycetes</taxon>
        <taxon>Kitasatosporales</taxon>
        <taxon>Streptomycetaceae</taxon>
        <taxon>Streptomyces</taxon>
    </lineage>
</organism>
<keyword evidence="1" id="KW-0378">Hydrolase</keyword>
<protein>
    <submittedName>
        <fullName evidence="1">Alpha/beta hydrolase</fullName>
    </submittedName>
</protein>
<keyword evidence="2" id="KW-1185">Reference proteome</keyword>
<name>A0ABX6A0U9_STRTE</name>
<dbReference type="Proteomes" id="UP000324308">
    <property type="component" value="Plasmid unnamed1"/>
</dbReference>
<accession>A0ABX6A0U9</accession>
<dbReference type="SUPFAM" id="SSF53474">
    <property type="entry name" value="alpha/beta-Hydrolases"/>
    <property type="match status" value="1"/>
</dbReference>
<evidence type="ECO:0000313" key="2">
    <source>
        <dbReference type="Proteomes" id="UP000324308"/>
    </source>
</evidence>
<dbReference type="EMBL" id="CP043960">
    <property type="protein sequence ID" value="QER90506.1"/>
    <property type="molecule type" value="Genomic_DNA"/>
</dbReference>
<evidence type="ECO:0000313" key="1">
    <source>
        <dbReference type="EMBL" id="QER90506.1"/>
    </source>
</evidence>
<dbReference type="Gene3D" id="3.40.50.1820">
    <property type="entry name" value="alpha/beta hydrolase"/>
    <property type="match status" value="1"/>
</dbReference>
<sequence length="351" mass="37610">MHYPNSPGTGRHPVVVILHGLANSCDDRQAWTALQKAQEAGDEAEIVRQAGYLNQWPCRDGAVPLASYRGYDYLGERLARQGIVTVSISADGINAAGLFGNDDMSARAALVNRHLAMWAQLAQRGTGPLAGRFTRPGTRQPVSVDFRGRLDIKDVGTIGHSRGGAAVQWHSSTTNRKDWPDGVRIRAVLPLASAILGDGTPDQYLTAPDIPFMNTFGTCDRGGFSSISEGDYFYKEAIARPDQRAVVRTVHLGGGNHNFFNTRWSPSSGVSGAADDARHNGPTGTCVSDADDATDIPQLSETTQRHALTTYAAAFFQHYLTGDPTSTPVLNGETHPLGPAVSVEVSAFVPK</sequence>
<geneLocation type="plasmid" evidence="1 2">
    <name>unnamed1</name>
</geneLocation>
<gene>
    <name evidence="1" type="ORF">F3L20_33350</name>
</gene>
<dbReference type="GO" id="GO:0016787">
    <property type="term" value="F:hydrolase activity"/>
    <property type="evidence" value="ECO:0007669"/>
    <property type="project" value="UniProtKB-KW"/>
</dbReference>
<keyword evidence="1" id="KW-0614">Plasmid</keyword>